<dbReference type="InterPro" id="IPR038765">
    <property type="entry name" value="Papain-like_cys_pep_sf"/>
</dbReference>
<keyword evidence="3" id="KW-0472">Membrane</keyword>
<dbReference type="InterPro" id="IPR039417">
    <property type="entry name" value="Peptidase_C1A_papain-like"/>
</dbReference>
<evidence type="ECO:0000313" key="7">
    <source>
        <dbReference type="Proteomes" id="UP001152799"/>
    </source>
</evidence>
<gene>
    <name evidence="6" type="ORF">CEUTPL_LOCUS3269</name>
</gene>
<evidence type="ECO:0000313" key="6">
    <source>
        <dbReference type="EMBL" id="CAH1124319.1"/>
    </source>
</evidence>
<dbReference type="GO" id="GO:0008234">
    <property type="term" value="F:cysteine-type peptidase activity"/>
    <property type="evidence" value="ECO:0007669"/>
    <property type="project" value="InterPro"/>
</dbReference>
<dbReference type="PRINTS" id="PR00705">
    <property type="entry name" value="PAPAIN"/>
</dbReference>
<keyword evidence="3" id="KW-1133">Transmembrane helix</keyword>
<dbReference type="Gene3D" id="3.90.70.10">
    <property type="entry name" value="Cysteine proteinases"/>
    <property type="match status" value="1"/>
</dbReference>
<dbReference type="Pfam" id="PF00112">
    <property type="entry name" value="Peptidase_C1"/>
    <property type="match status" value="1"/>
</dbReference>
<keyword evidence="2" id="KW-1015">Disulfide bond</keyword>
<dbReference type="SUPFAM" id="SSF54001">
    <property type="entry name" value="Cysteine proteinases"/>
    <property type="match status" value="1"/>
</dbReference>
<evidence type="ECO:0008006" key="8">
    <source>
        <dbReference type="Google" id="ProtNLM"/>
    </source>
</evidence>
<keyword evidence="3" id="KW-0812">Transmembrane</keyword>
<dbReference type="AlphaFoldDB" id="A0A9P0GQD3"/>
<proteinExistence type="inferred from homology"/>
<organism evidence="6 7">
    <name type="scientific">Ceutorhynchus assimilis</name>
    <name type="common">cabbage seed weevil</name>
    <dbReference type="NCBI Taxonomy" id="467358"/>
    <lineage>
        <taxon>Eukaryota</taxon>
        <taxon>Metazoa</taxon>
        <taxon>Ecdysozoa</taxon>
        <taxon>Arthropoda</taxon>
        <taxon>Hexapoda</taxon>
        <taxon>Insecta</taxon>
        <taxon>Pterygota</taxon>
        <taxon>Neoptera</taxon>
        <taxon>Endopterygota</taxon>
        <taxon>Coleoptera</taxon>
        <taxon>Polyphaga</taxon>
        <taxon>Cucujiformia</taxon>
        <taxon>Curculionidae</taxon>
        <taxon>Ceutorhynchinae</taxon>
        <taxon>Ceutorhynchus</taxon>
    </lineage>
</organism>
<feature type="domain" description="Cathepsin propeptide inhibitor" evidence="5">
    <location>
        <begin position="56"/>
        <end position="116"/>
    </location>
</feature>
<evidence type="ECO:0000256" key="1">
    <source>
        <dbReference type="ARBA" id="ARBA00008455"/>
    </source>
</evidence>
<protein>
    <recommendedName>
        <fullName evidence="8">Cathepsin L</fullName>
    </recommendedName>
</protein>
<dbReference type="PROSITE" id="PS00640">
    <property type="entry name" value="THIOL_PROTEASE_ASN"/>
    <property type="match status" value="1"/>
</dbReference>
<dbReference type="GO" id="GO:0006508">
    <property type="term" value="P:proteolysis"/>
    <property type="evidence" value="ECO:0007669"/>
    <property type="project" value="InterPro"/>
</dbReference>
<dbReference type="InterPro" id="IPR000668">
    <property type="entry name" value="Peptidase_C1A_C"/>
</dbReference>
<feature type="domain" description="Peptidase C1A papain C-terminal" evidence="4">
    <location>
        <begin position="141"/>
        <end position="351"/>
    </location>
</feature>
<evidence type="ECO:0000259" key="4">
    <source>
        <dbReference type="SMART" id="SM00645"/>
    </source>
</evidence>
<evidence type="ECO:0000259" key="5">
    <source>
        <dbReference type="SMART" id="SM00848"/>
    </source>
</evidence>
<dbReference type="OrthoDB" id="10253408at2759"/>
<dbReference type="CDD" id="cd02248">
    <property type="entry name" value="Peptidase_C1A"/>
    <property type="match status" value="1"/>
</dbReference>
<dbReference type="InterPro" id="IPR013128">
    <property type="entry name" value="Peptidase_C1A"/>
</dbReference>
<dbReference type="Proteomes" id="UP001152799">
    <property type="component" value="Chromosome 11"/>
</dbReference>
<comment type="similarity">
    <text evidence="1">Belongs to the peptidase C1 family.</text>
</comment>
<dbReference type="FunFam" id="3.90.70.10:FF:000109">
    <property type="entry name" value="Cysteine protease"/>
    <property type="match status" value="1"/>
</dbReference>
<dbReference type="SMART" id="SM00645">
    <property type="entry name" value="Pept_C1"/>
    <property type="match status" value="1"/>
</dbReference>
<feature type="transmembrane region" description="Helical" evidence="3">
    <location>
        <begin position="29"/>
        <end position="49"/>
    </location>
</feature>
<dbReference type="Pfam" id="PF08246">
    <property type="entry name" value="Inhibitor_I29"/>
    <property type="match status" value="1"/>
</dbReference>
<dbReference type="EMBL" id="OU892287">
    <property type="protein sequence ID" value="CAH1124319.1"/>
    <property type="molecule type" value="Genomic_DNA"/>
</dbReference>
<accession>A0A9P0GQD3</accession>
<evidence type="ECO:0000256" key="3">
    <source>
        <dbReference type="SAM" id="Phobius"/>
    </source>
</evidence>
<dbReference type="InterPro" id="IPR025660">
    <property type="entry name" value="Pept_his_AS"/>
</dbReference>
<keyword evidence="7" id="KW-1185">Reference proteome</keyword>
<evidence type="ECO:0000256" key="2">
    <source>
        <dbReference type="ARBA" id="ARBA00023157"/>
    </source>
</evidence>
<dbReference type="InterPro" id="IPR025661">
    <property type="entry name" value="Pept_asp_AS"/>
</dbReference>
<sequence length="353" mass="39113">MLVFHINTGPERIGSQCSSFVRTKNKSNFIMKVLFLASLLVVAASASLLQEHAVKFQAFKMVHGKSYLNQVEEAKRFSIFRDNLRAIEEHNALYEQGLVSYKQKITKFTDKTQEEFKAYLSLHKKPTLLKTTKYIKTGVAVPESVDWRAQGQVTGVKDQADCGSCWAFSLTGSTEGAHYRKTGKLVALSEQQLIDCTTDLNYGCEGGYLDQSFPYVEEKGLQSEESYPYEAEDGTCRYNASAVVTKTTSHVSIEAEDESALLEVVATIGPVSVAINADYITYYASGVFEDERCTADGLDHGVLVVGYGTENGKDYWIVKNSWGAEWGDEGYFKLARGTNECGIAEDTVYPVIA</sequence>
<reference evidence="6" key="1">
    <citation type="submission" date="2022-01" db="EMBL/GenBank/DDBJ databases">
        <authorList>
            <person name="King R."/>
        </authorList>
    </citation>
    <scope>NUCLEOTIDE SEQUENCE</scope>
</reference>
<dbReference type="PANTHER" id="PTHR12411">
    <property type="entry name" value="CYSTEINE PROTEASE FAMILY C1-RELATED"/>
    <property type="match status" value="1"/>
</dbReference>
<dbReference type="SMART" id="SM00848">
    <property type="entry name" value="Inhibitor_I29"/>
    <property type="match status" value="1"/>
</dbReference>
<dbReference type="InterPro" id="IPR013201">
    <property type="entry name" value="Prot_inhib_I29"/>
</dbReference>
<name>A0A9P0GQD3_9CUCU</name>
<dbReference type="PROSITE" id="PS00639">
    <property type="entry name" value="THIOL_PROTEASE_HIS"/>
    <property type="match status" value="1"/>
</dbReference>